<dbReference type="Pfam" id="PF00618">
    <property type="entry name" value="RasGEF_N"/>
    <property type="match status" value="1"/>
</dbReference>
<dbReference type="GO" id="GO:0007264">
    <property type="term" value="P:small GTPase-mediated signal transduction"/>
    <property type="evidence" value="ECO:0007669"/>
    <property type="project" value="InterPro"/>
</dbReference>
<keyword evidence="2 5" id="KW-0689">Ribosomal protein</keyword>
<evidence type="ECO:0000256" key="3">
    <source>
        <dbReference type="ARBA" id="ARBA00023274"/>
    </source>
</evidence>
<dbReference type="GO" id="GO:0022625">
    <property type="term" value="C:cytosolic large ribosomal subunit"/>
    <property type="evidence" value="ECO:0007669"/>
    <property type="project" value="TreeGrafter"/>
</dbReference>
<organism evidence="9">
    <name type="scientific">Pyricularia oryzae (strain Y34)</name>
    <name type="common">Rice blast fungus</name>
    <name type="synonym">Magnaporthe oryzae</name>
    <dbReference type="NCBI Taxonomy" id="1143189"/>
    <lineage>
        <taxon>Eukaryota</taxon>
        <taxon>Fungi</taxon>
        <taxon>Dikarya</taxon>
        <taxon>Ascomycota</taxon>
        <taxon>Pezizomycotina</taxon>
        <taxon>Sordariomycetes</taxon>
        <taxon>Sordariomycetidae</taxon>
        <taxon>Magnaporthales</taxon>
        <taxon>Pyriculariaceae</taxon>
        <taxon>Pyricularia</taxon>
    </lineage>
</organism>
<proteinExistence type="inferred from homology"/>
<feature type="compositionally biased region" description="Basic and acidic residues" evidence="6">
    <location>
        <begin position="615"/>
        <end position="640"/>
    </location>
</feature>
<evidence type="ECO:0000259" key="7">
    <source>
        <dbReference type="PROSITE" id="PS50009"/>
    </source>
</evidence>
<evidence type="ECO:0000256" key="2">
    <source>
        <dbReference type="ARBA" id="ARBA00022980"/>
    </source>
</evidence>
<gene>
    <name evidence="9" type="ORF">OOU_Y34scaffold00663g12</name>
</gene>
<dbReference type="SMART" id="SM00147">
    <property type="entry name" value="RasGEF"/>
    <property type="match status" value="1"/>
</dbReference>
<feature type="domain" description="N-terminal Ras-GEF" evidence="8">
    <location>
        <begin position="479"/>
        <end position="605"/>
    </location>
</feature>
<feature type="compositionally biased region" description="Pro residues" evidence="6">
    <location>
        <begin position="64"/>
        <end position="77"/>
    </location>
</feature>
<dbReference type="SMART" id="SM01384">
    <property type="entry name" value="Ribosomal_L15e"/>
    <property type="match status" value="1"/>
</dbReference>
<dbReference type="Gene3D" id="3.40.1120.10">
    <property type="entry name" value="Ribosomal protein l15e"/>
    <property type="match status" value="1"/>
</dbReference>
<evidence type="ECO:0000259" key="8">
    <source>
        <dbReference type="PROSITE" id="PS50212"/>
    </source>
</evidence>
<evidence type="ECO:0000256" key="6">
    <source>
        <dbReference type="SAM" id="MobiDB-lite"/>
    </source>
</evidence>
<feature type="region of interest" description="Disordered" evidence="6">
    <location>
        <begin position="1"/>
        <end position="171"/>
    </location>
</feature>
<dbReference type="Proteomes" id="UP000011086">
    <property type="component" value="Unassembled WGS sequence"/>
</dbReference>
<feature type="compositionally biased region" description="Basic residues" evidence="6">
    <location>
        <begin position="1355"/>
        <end position="1374"/>
    </location>
</feature>
<dbReference type="InterPro" id="IPR024794">
    <property type="entry name" value="Rbsml_eL15_core_dom_sf"/>
</dbReference>
<name>A0AA97PJ10_PYRO3</name>
<dbReference type="NCBIfam" id="NF003269">
    <property type="entry name" value="PRK04243.1"/>
    <property type="match status" value="1"/>
</dbReference>
<feature type="compositionally biased region" description="Polar residues" evidence="6">
    <location>
        <begin position="16"/>
        <end position="25"/>
    </location>
</feature>
<dbReference type="CDD" id="cd00882">
    <property type="entry name" value="Ras_like_GTPase"/>
    <property type="match status" value="1"/>
</dbReference>
<dbReference type="InterPro" id="IPR023578">
    <property type="entry name" value="Ras_GEF_dom_sf"/>
</dbReference>
<feature type="region of interest" description="Disordered" evidence="6">
    <location>
        <begin position="342"/>
        <end position="424"/>
    </location>
</feature>
<dbReference type="GO" id="GO:0002181">
    <property type="term" value="P:cytoplasmic translation"/>
    <property type="evidence" value="ECO:0007669"/>
    <property type="project" value="TreeGrafter"/>
</dbReference>
<dbReference type="CDD" id="cd06224">
    <property type="entry name" value="REM"/>
    <property type="match status" value="1"/>
</dbReference>
<dbReference type="InterPro" id="IPR027417">
    <property type="entry name" value="P-loop_NTPase"/>
</dbReference>
<keyword evidence="3 5" id="KW-0687">Ribonucleoprotein</keyword>
<feature type="region of interest" description="Disordered" evidence="6">
    <location>
        <begin position="1349"/>
        <end position="1374"/>
    </location>
</feature>
<feature type="compositionally biased region" description="Polar residues" evidence="6">
    <location>
        <begin position="658"/>
        <end position="667"/>
    </location>
</feature>
<sequence>MSSKSRGHRAHHSVTEDQSTASQSSRSKHSRKPSATSSSKPRAKSTSSPLPPASSSRSNLPHSSRPPLPEPRRPPPSLSDRSFLDIGEPPSGSRRRNSAAPIAAEQSYARHRPEANTDERSPADSDSHGHQHSSPPSWPPPRKDSLTPLNSEPAPKSAPLPTTPEPQPNMDTLNIAVLGADGVGKSTFIQRALRAPRPPGNNITTVRLDLDGSALRATFLEVDTEFLEVEEKQPIHWPKQINGHMVPRIDGVLVLYDVTNKESLRELPPIMNALAIAKIPTIIVATKCDSPENLRQVNPDAVSGYFPAAVATFKTSSSVPSSTRDSLQCIIRAALVSKRGAENNKNEAAISRRRAASSAAHLDAPDLNGRPLSQQGKHGRASSDLSLLRGTPPPGSDGGYSYRGTQSRSRIDHSSYGSDAAADDGSVTVSGMLRTHGGVRLDGGGPDTFLDVDESDVESYRHSDDIPILQRGDENFAEKPAKMVGVEFDELVDRLLAPRMTRADNNFADIFLCLYRKFASPGQLLSAILARLEPVMKDKSIPDLTMIQTELRIIEVIAKWVSLYPGDFARSATRRQLENLVRQLAKDPILTPSAQQIRVYLERYIMEDDDTGWAKSDEPDRDSYHGQDPRFTSRDGHRGDGVLNDSMTSLHLEDSRESSSTYGQAQRASADDSGPPRRPVAQFQFHSLDDYEREAATMMPTATLPLNKIRYHIFLDKDTDDIADEITRIDWIMFSSIRIRDLVRHVSLSTEQKEKCRSLKNVNRMISHFNHVARWVSNMILIRDKAKHRAPCLEKFMLIALRLRVLNNYNGLAAVLAGINGTSIHRLAQTKSLVSVEVQRRNGPIASLSDPTLRRRLQQQRDHSQHTMPPRKRARSMSSEEGDFEQSAKGRHPMQKRKMGMERSDDNMAADFGGSEIDNTQTSDGGRLFDDIASIRRDALEELRSHAEESHHSKASKQPKDTEDTLRQIQTSNAGTKEKVELFRAGRALFIACGCAITSTEKYAGHLKDTQRPHLEDATLEQWQQDIASLERIVDFGHQYGKHLSECAITGTRPYTPGSNEVDEDGMFTIEIFERSTSAVAKDKSWGSCARKHVKGLKMLAPTAEEGRSHSPPLGRIPKYGPKGPSQAPFESTKSVIVRNGQDYEWRPWSAFSPNTHIQHQNQKPKSTKWTTFGLDQTAFDLETDKMGALKYVEELQKKKQSDILRFLLRVRCWELRQLNVIHRASRPSRPDKARRLGYKAKQGYVIYRVRVRRGGRKRPVPKGATYGKPTNQGVNQLKYQRSLKATAEERVGRRCANLRVLNSYWINQDSTYKYYEVILVDPQHKAIRIDPRINWIVNPVHKHRESRGLTATGKKSRGLNKGHRYNKTTAGRRKTWKRHNTLSLWRYR</sequence>
<feature type="region of interest" description="Disordered" evidence="6">
    <location>
        <begin position="611"/>
        <end position="680"/>
    </location>
</feature>
<dbReference type="FunFam" id="3.40.1120.10:FF:000001">
    <property type="entry name" value="Ribosomal protein L15"/>
    <property type="match status" value="1"/>
</dbReference>
<feature type="compositionally biased region" description="Basic and acidic residues" evidence="6">
    <location>
        <begin position="111"/>
        <end position="129"/>
    </location>
</feature>
<dbReference type="SUPFAM" id="SSF54189">
    <property type="entry name" value="Ribosomal proteins S24e, L23 and L15e"/>
    <property type="match status" value="1"/>
</dbReference>
<dbReference type="PROSITE" id="PS50212">
    <property type="entry name" value="RASGEF_NTER"/>
    <property type="match status" value="1"/>
</dbReference>
<evidence type="ECO:0000256" key="1">
    <source>
        <dbReference type="ARBA" id="ARBA00006857"/>
    </source>
</evidence>
<dbReference type="Gene3D" id="1.20.870.10">
    <property type="entry name" value="Son of sevenless (SoS) protein Chain: S domain 1"/>
    <property type="match status" value="1"/>
</dbReference>
<feature type="region of interest" description="Disordered" evidence="6">
    <location>
        <begin position="943"/>
        <end position="965"/>
    </location>
</feature>
<dbReference type="Pfam" id="PF00827">
    <property type="entry name" value="Ribosomal_L15e"/>
    <property type="match status" value="1"/>
</dbReference>
<dbReference type="InterPro" id="IPR020925">
    <property type="entry name" value="Ribosomal_eL15_CS"/>
</dbReference>
<dbReference type="InterPro" id="IPR036964">
    <property type="entry name" value="RASGEF_cat_dom_sf"/>
</dbReference>
<protein>
    <recommendedName>
        <fullName evidence="5">Ribosomal protein L15</fullName>
    </recommendedName>
</protein>
<evidence type="ECO:0000256" key="4">
    <source>
        <dbReference type="PROSITE-ProRule" id="PRU00168"/>
    </source>
</evidence>
<feature type="compositionally biased region" description="Pro residues" evidence="6">
    <location>
        <begin position="156"/>
        <end position="167"/>
    </location>
</feature>
<evidence type="ECO:0000313" key="9">
    <source>
        <dbReference type="EMBL" id="ELQ36412.1"/>
    </source>
</evidence>
<evidence type="ECO:0000256" key="5">
    <source>
        <dbReference type="RuleBase" id="RU000663"/>
    </source>
</evidence>
<dbReference type="InterPro" id="IPR001895">
    <property type="entry name" value="RASGEF_cat_dom"/>
</dbReference>
<dbReference type="PROSITE" id="PS01194">
    <property type="entry name" value="RIBOSOMAL_L15E"/>
    <property type="match status" value="1"/>
</dbReference>
<dbReference type="GO" id="GO:0003735">
    <property type="term" value="F:structural constituent of ribosome"/>
    <property type="evidence" value="ECO:0007669"/>
    <property type="project" value="InterPro"/>
</dbReference>
<feature type="region of interest" description="Disordered" evidence="6">
    <location>
        <begin position="1101"/>
        <end position="1132"/>
    </location>
</feature>
<dbReference type="PANTHER" id="PTHR11847:SF4">
    <property type="entry name" value="LARGE RIBOSOMAL SUBUNIT PROTEIN EL15"/>
    <property type="match status" value="1"/>
</dbReference>
<dbReference type="SUPFAM" id="SSF52540">
    <property type="entry name" value="P-loop containing nucleoside triphosphate hydrolases"/>
    <property type="match status" value="1"/>
</dbReference>
<feature type="region of interest" description="Disordered" evidence="6">
    <location>
        <begin position="845"/>
        <end position="928"/>
    </location>
</feature>
<reference evidence="9" key="1">
    <citation type="journal article" date="2012" name="PLoS Genet.">
        <title>Comparative analysis of the genomes of two field isolates of the rice blast fungus Magnaporthe oryzae.</title>
        <authorList>
            <person name="Xue M."/>
            <person name="Yang J."/>
            <person name="Li Z."/>
            <person name="Hu S."/>
            <person name="Yao N."/>
            <person name="Dean R.A."/>
            <person name="Zhao W."/>
            <person name="Shen M."/>
            <person name="Zhang H."/>
            <person name="Li C."/>
            <person name="Liu L."/>
            <person name="Cao L."/>
            <person name="Xu X."/>
            <person name="Xing Y."/>
            <person name="Hsiang T."/>
            <person name="Zhang Z."/>
            <person name="Xu J.R."/>
            <person name="Peng Y.L."/>
        </authorList>
    </citation>
    <scope>NUCLEOTIDE SEQUENCE</scope>
    <source>
        <strain evidence="9">Y34</strain>
    </source>
</reference>
<dbReference type="Gene3D" id="1.10.840.10">
    <property type="entry name" value="Ras guanine-nucleotide exchange factors catalytic domain"/>
    <property type="match status" value="1"/>
</dbReference>
<dbReference type="Pfam" id="PF00617">
    <property type="entry name" value="RasGEF"/>
    <property type="match status" value="1"/>
</dbReference>
<comment type="similarity">
    <text evidence="1 5">Belongs to the eukaryotic ribosomal protein eL15 family.</text>
</comment>
<dbReference type="Gene3D" id="3.40.50.300">
    <property type="entry name" value="P-loop containing nucleotide triphosphate hydrolases"/>
    <property type="match status" value="1"/>
</dbReference>
<dbReference type="InterPro" id="IPR012678">
    <property type="entry name" value="Ribosomal_uL23/eL15/eS24_sf"/>
</dbReference>
<dbReference type="GO" id="GO:0005085">
    <property type="term" value="F:guanyl-nucleotide exchange factor activity"/>
    <property type="evidence" value="ECO:0007669"/>
    <property type="project" value="UniProtKB-KW"/>
</dbReference>
<feature type="compositionally biased region" description="Basic residues" evidence="6">
    <location>
        <begin position="1"/>
        <end position="12"/>
    </location>
</feature>
<feature type="compositionally biased region" description="Basic residues" evidence="6">
    <location>
        <begin position="889"/>
        <end position="898"/>
    </location>
</feature>
<dbReference type="InterPro" id="IPR000439">
    <property type="entry name" value="Ribosomal_eL15"/>
</dbReference>
<dbReference type="SUPFAM" id="SSF48366">
    <property type="entry name" value="Ras GEF"/>
    <property type="match status" value="1"/>
</dbReference>
<dbReference type="PROSITE" id="PS50009">
    <property type="entry name" value="RASGEF_CAT"/>
    <property type="match status" value="1"/>
</dbReference>
<dbReference type="InterPro" id="IPR000651">
    <property type="entry name" value="Ras-like_Gua-exchang_fac_N"/>
</dbReference>
<feature type="domain" description="Ras-GEF" evidence="7">
    <location>
        <begin position="718"/>
        <end position="969"/>
    </location>
</feature>
<feature type="compositionally biased region" description="Low complexity" evidence="6">
    <location>
        <begin position="33"/>
        <end position="63"/>
    </location>
</feature>
<dbReference type="PANTHER" id="PTHR11847">
    <property type="entry name" value="RIBOSOMAL PROTEIN L15"/>
    <property type="match status" value="1"/>
</dbReference>
<dbReference type="EMBL" id="JH794028">
    <property type="protein sequence ID" value="ELQ36412.1"/>
    <property type="molecule type" value="Genomic_DNA"/>
</dbReference>
<dbReference type="GO" id="GO:0003723">
    <property type="term" value="F:RNA binding"/>
    <property type="evidence" value="ECO:0007669"/>
    <property type="project" value="TreeGrafter"/>
</dbReference>
<accession>A0AA97PJ10</accession>
<keyword evidence="4" id="KW-0344">Guanine-nucleotide releasing factor</keyword>